<dbReference type="SUPFAM" id="SSF48264">
    <property type="entry name" value="Cytochrome P450"/>
    <property type="match status" value="1"/>
</dbReference>
<feature type="binding site" description="axial binding residue" evidence="8">
    <location>
        <position position="362"/>
    </location>
    <ligand>
        <name>heme</name>
        <dbReference type="ChEBI" id="CHEBI:30413"/>
    </ligand>
    <ligandPart>
        <name>Fe</name>
        <dbReference type="ChEBI" id="CHEBI:18248"/>
    </ligandPart>
</feature>
<sequence length="416" mass="47303">MPDSRLPRDGAPDSSFALWREGYNFIPRRCRRHGTDAFRTRLMLKEASCVQGADWAEMFYDGDRFTRRGGLPLSALTLLQDVGSVMTLDGAAHRHRKGLFLDILGPEAAYRLAQVARAEWERRLPDWESLRAVTLFDEMRELLFHAVCDWAGVPLGPEAPQRLYEVAEMVEASARVGPNNWRTHLLRARTEHWARQIIREARAGHSMPKGTALESIAQHRDEKGRRLPARIAAVELINVIRPTVAVARYIVFSALALHRRPEMVERLRTGDEAFAEAFAQEVRRLTPFIPMIGGRALRDFEWKDFHFSKGDWVLIDLFGTDRDPRLWDDPDGFRPERFLDRIPGPYDLIPQGAGDHATTHRCPGEWIAQELTKMGAQMLASLDYQVPSQDLSVDLSRIPAIPRSGFLIGQVRQATA</sequence>
<dbReference type="GO" id="GO:0016125">
    <property type="term" value="P:sterol metabolic process"/>
    <property type="evidence" value="ECO:0007669"/>
    <property type="project" value="TreeGrafter"/>
</dbReference>
<dbReference type="GO" id="GO:0020037">
    <property type="term" value="F:heme binding"/>
    <property type="evidence" value="ECO:0007669"/>
    <property type="project" value="InterPro"/>
</dbReference>
<dbReference type="InterPro" id="IPR001128">
    <property type="entry name" value="Cyt_P450"/>
</dbReference>
<dbReference type="GO" id="GO:0004497">
    <property type="term" value="F:monooxygenase activity"/>
    <property type="evidence" value="ECO:0007669"/>
    <property type="project" value="UniProtKB-KW"/>
</dbReference>
<dbReference type="AlphaFoldDB" id="A0A5C4NIW8"/>
<comment type="similarity">
    <text evidence="2">Belongs to the cytochrome P450 family.</text>
</comment>
<evidence type="ECO:0000313" key="9">
    <source>
        <dbReference type="EMBL" id="TNC74774.1"/>
    </source>
</evidence>
<evidence type="ECO:0000256" key="5">
    <source>
        <dbReference type="ARBA" id="ARBA00023002"/>
    </source>
</evidence>
<keyword evidence="10" id="KW-1185">Reference proteome</keyword>
<evidence type="ECO:0000256" key="2">
    <source>
        <dbReference type="ARBA" id="ARBA00010617"/>
    </source>
</evidence>
<evidence type="ECO:0000256" key="4">
    <source>
        <dbReference type="ARBA" id="ARBA00022723"/>
    </source>
</evidence>
<dbReference type="GO" id="GO:0016705">
    <property type="term" value="F:oxidoreductase activity, acting on paired donors, with incorporation or reduction of molecular oxygen"/>
    <property type="evidence" value="ECO:0007669"/>
    <property type="project" value="InterPro"/>
</dbReference>
<dbReference type="Pfam" id="PF00067">
    <property type="entry name" value="p450"/>
    <property type="match status" value="1"/>
</dbReference>
<dbReference type="InterPro" id="IPR036396">
    <property type="entry name" value="Cyt_P450_sf"/>
</dbReference>
<dbReference type="Gene3D" id="1.10.630.10">
    <property type="entry name" value="Cytochrome P450"/>
    <property type="match status" value="1"/>
</dbReference>
<keyword evidence="4 8" id="KW-0479">Metal-binding</keyword>
<accession>A0A5C4NIW8</accession>
<dbReference type="PANTHER" id="PTHR24286">
    <property type="entry name" value="CYTOCHROME P450 26"/>
    <property type="match status" value="1"/>
</dbReference>
<keyword evidence="5" id="KW-0560">Oxidoreductase</keyword>
<dbReference type="RefSeq" id="WP_139079768.1">
    <property type="nucleotide sequence ID" value="NZ_VDFV01000001.1"/>
</dbReference>
<gene>
    <name evidence="9" type="ORF">FHG71_01180</name>
</gene>
<evidence type="ECO:0000256" key="3">
    <source>
        <dbReference type="ARBA" id="ARBA00022617"/>
    </source>
</evidence>
<proteinExistence type="inferred from homology"/>
<reference evidence="9 10" key="1">
    <citation type="submission" date="2019-06" db="EMBL/GenBank/DDBJ databases">
        <authorList>
            <person name="Jiang L."/>
        </authorList>
    </citation>
    <scope>NUCLEOTIDE SEQUENCE [LARGE SCALE GENOMIC DNA]</scope>
    <source>
        <strain evidence="9 10">YIM 48858</strain>
    </source>
</reference>
<keyword evidence="7" id="KW-0503">Monooxygenase</keyword>
<comment type="cofactor">
    <cofactor evidence="1 8">
        <name>heme</name>
        <dbReference type="ChEBI" id="CHEBI:30413"/>
    </cofactor>
</comment>
<dbReference type="InterPro" id="IPR002401">
    <property type="entry name" value="Cyt_P450_E_grp-I"/>
</dbReference>
<dbReference type="EMBL" id="VDFV01000001">
    <property type="protein sequence ID" value="TNC74774.1"/>
    <property type="molecule type" value="Genomic_DNA"/>
</dbReference>
<evidence type="ECO:0000256" key="8">
    <source>
        <dbReference type="PIRSR" id="PIRSR602401-1"/>
    </source>
</evidence>
<name>A0A5C4NIW8_9RHOB</name>
<dbReference type="Proteomes" id="UP000305709">
    <property type="component" value="Unassembled WGS sequence"/>
</dbReference>
<evidence type="ECO:0000256" key="6">
    <source>
        <dbReference type="ARBA" id="ARBA00023004"/>
    </source>
</evidence>
<dbReference type="GO" id="GO:0005506">
    <property type="term" value="F:iron ion binding"/>
    <property type="evidence" value="ECO:0007669"/>
    <property type="project" value="InterPro"/>
</dbReference>
<protein>
    <submittedName>
        <fullName evidence="9">Cytochrome P450</fullName>
    </submittedName>
</protein>
<keyword evidence="6 8" id="KW-0408">Iron</keyword>
<organism evidence="9 10">
    <name type="scientific">Rubellimicrobium roseum</name>
    <dbReference type="NCBI Taxonomy" id="687525"/>
    <lineage>
        <taxon>Bacteria</taxon>
        <taxon>Pseudomonadati</taxon>
        <taxon>Pseudomonadota</taxon>
        <taxon>Alphaproteobacteria</taxon>
        <taxon>Rhodobacterales</taxon>
        <taxon>Roseobacteraceae</taxon>
        <taxon>Rubellimicrobium</taxon>
    </lineage>
</organism>
<dbReference type="OrthoDB" id="9764248at2"/>
<dbReference type="PANTHER" id="PTHR24286:SF24">
    <property type="entry name" value="LANOSTEROL 14-ALPHA DEMETHYLASE"/>
    <property type="match status" value="1"/>
</dbReference>
<evidence type="ECO:0000256" key="7">
    <source>
        <dbReference type="ARBA" id="ARBA00023033"/>
    </source>
</evidence>
<comment type="caution">
    <text evidence="9">The sequence shown here is derived from an EMBL/GenBank/DDBJ whole genome shotgun (WGS) entry which is preliminary data.</text>
</comment>
<dbReference type="CDD" id="cd11067">
    <property type="entry name" value="CYP152"/>
    <property type="match status" value="1"/>
</dbReference>
<dbReference type="PRINTS" id="PR00463">
    <property type="entry name" value="EP450I"/>
</dbReference>
<keyword evidence="3 8" id="KW-0349">Heme</keyword>
<evidence type="ECO:0000256" key="1">
    <source>
        <dbReference type="ARBA" id="ARBA00001971"/>
    </source>
</evidence>
<evidence type="ECO:0000313" key="10">
    <source>
        <dbReference type="Proteomes" id="UP000305709"/>
    </source>
</evidence>